<dbReference type="InterPro" id="IPR050576">
    <property type="entry name" value="Cilia_flagella_integrity"/>
</dbReference>
<keyword evidence="4" id="KW-0433">Leucine-rich repeat</keyword>
<keyword evidence="6" id="KW-0969">Cilium</keyword>
<evidence type="ECO:0000256" key="6">
    <source>
        <dbReference type="ARBA" id="ARBA00023069"/>
    </source>
</evidence>
<evidence type="ECO:0000256" key="4">
    <source>
        <dbReference type="ARBA" id="ARBA00022614"/>
    </source>
</evidence>
<feature type="compositionally biased region" description="Polar residues" evidence="9">
    <location>
        <begin position="949"/>
        <end position="960"/>
    </location>
</feature>
<accession>A0AAN7ZFR0</accession>
<gene>
    <name evidence="10" type="ORF">RI129_012238</name>
</gene>
<name>A0AAN7ZFR0_9COLE</name>
<evidence type="ECO:0000256" key="2">
    <source>
        <dbReference type="ARBA" id="ARBA00004138"/>
    </source>
</evidence>
<dbReference type="Pfam" id="PF14580">
    <property type="entry name" value="LRR_9"/>
    <property type="match status" value="1"/>
</dbReference>
<evidence type="ECO:0000256" key="3">
    <source>
        <dbReference type="ARBA" id="ARBA00006453"/>
    </source>
</evidence>
<dbReference type="EMBL" id="JAVRBK010000010">
    <property type="protein sequence ID" value="KAK5637943.1"/>
    <property type="molecule type" value="Genomic_DNA"/>
</dbReference>
<sequence>MAAVTENAFLNENPLEKGESALEKLFRGPRMTKEFIRKHCKEHKLYQTPYLNDVLYLHYKGFSRIENLEEYTGLRCLWLENNGINKISGLDNQTDLRSLFLHYNLIRKIENLENCPSLNSINLSHNQVKKIENLENNTKLQTLNLGNNYIETIQELEHLELLQEVTVLDLSNNHIEDPLIVEIFGRMANLRVLCLSGNPVVRKIPAYRKTLILACLELRYLDDRPVFPRDRACAEAWKRGGIAEEIAERQRWIDRENQRIMDSVDALIRMRDERRAQRVLQQEDSGMGASVHDLESERASISENQPFEADNMADDTSNEGDEIAYDYAKACEELDEEIRKSKEEEEFMDDRQTEEDTLEYRENIFDFEPKTKQDGEMLENDEDSSPDLTAHSESLSFESVDECEKNTEENRVIDDLHTIDSINTSVPILEDRIEEVFKTKQDGEMLEKDEVSSPDLTAHSESLSVESVDEYEKNTEANRVIDDLHTIDSTNTSVPILEGGVEEVFEAKQDGEMVENDEDSSPDLTAHSEFLSFESVDESQLVDHNSIETNELDIIEINDTDKYGINTSGTILEYSTENEILNDTPKPCALTLPISELRYGEECVDTTNETTFVEKIETCSKTNNNLELIRCNTEDKTTESTMFVQEEVTRNDNHDCISEETIPLLSKVSLTEKDSGISVSPEPFYKGVSIGLQTESEPNSSFQETFNELTNITQLKNGDLLSSDSESDSDDTERSFYEALDVDPNTVPINESDSVQEIFTRKPEPRTIMIGEDKCDINDIRELLTWEFNTRLNNTVVPLPYQKPRSVDDFKDDECHSYIMMDAKENSTYNNYIKECDKKVERAEYKEPMVTNMLQITPPISVFGNNHEHDREQLAKLIERRKGTEEDSIENTLIMTNSISDVRMDMKQFSDDIKAFTEKYNKEYQDLMETFMYNYNKCSEIYGSSEQVESVPSTSINKPNRQLEDDGESDMDLLESQCEFEEETIAIKENMEYSEELRKLQPYAAMTNSADGRGEKVGDSTVTTCMHREIRECQKDESVCEDNDVEDDMDLLESQCKFEDVKFEEETIIEIKENMDYAEELRKLQPYASISKSADPLPDGQGENVGDSTVNTCVQREIRECKKEESVCEDLPIVKTAINCTLEMQLAKETM</sequence>
<keyword evidence="5" id="KW-0677">Repeat</keyword>
<dbReference type="GO" id="GO:0070840">
    <property type="term" value="F:dynein complex binding"/>
    <property type="evidence" value="ECO:0007669"/>
    <property type="project" value="TreeGrafter"/>
</dbReference>
<dbReference type="SMART" id="SM00365">
    <property type="entry name" value="LRR_SD22"/>
    <property type="match status" value="5"/>
</dbReference>
<evidence type="ECO:0000256" key="7">
    <source>
        <dbReference type="ARBA" id="ARBA00023273"/>
    </source>
</evidence>
<dbReference type="PANTHER" id="PTHR45973">
    <property type="entry name" value="PROTEIN PHOSPHATASE 1 REGULATORY SUBUNIT SDS22-RELATED"/>
    <property type="match status" value="1"/>
</dbReference>
<dbReference type="PROSITE" id="PS51450">
    <property type="entry name" value="LRR"/>
    <property type="match status" value="4"/>
</dbReference>
<evidence type="ECO:0000256" key="8">
    <source>
        <dbReference type="ARBA" id="ARBA00024433"/>
    </source>
</evidence>
<comment type="caution">
    <text evidence="10">The sequence shown here is derived from an EMBL/GenBank/DDBJ whole genome shotgun (WGS) entry which is preliminary data.</text>
</comment>
<dbReference type="FunFam" id="3.80.10.10:FF:000166">
    <property type="entry name" value="Dynein assembly factor 1, axonemal"/>
    <property type="match status" value="1"/>
</dbReference>
<dbReference type="SUPFAM" id="SSF52075">
    <property type="entry name" value="Outer arm dynein light chain 1"/>
    <property type="match status" value="1"/>
</dbReference>
<feature type="region of interest" description="Disordered" evidence="9">
    <location>
        <begin position="949"/>
        <end position="968"/>
    </location>
</feature>
<dbReference type="InterPro" id="IPR032675">
    <property type="entry name" value="LRR_dom_sf"/>
</dbReference>
<dbReference type="InterPro" id="IPR001611">
    <property type="entry name" value="Leu-rich_rpt"/>
</dbReference>
<dbReference type="GO" id="GO:0005930">
    <property type="term" value="C:axoneme"/>
    <property type="evidence" value="ECO:0007669"/>
    <property type="project" value="TreeGrafter"/>
</dbReference>
<dbReference type="GO" id="GO:0035082">
    <property type="term" value="P:axoneme assembly"/>
    <property type="evidence" value="ECO:0007669"/>
    <property type="project" value="TreeGrafter"/>
</dbReference>
<protein>
    <recommendedName>
        <fullName evidence="8">Dynein axonemal assembly factor 1 homolog</fullName>
    </recommendedName>
</protein>
<evidence type="ECO:0000256" key="5">
    <source>
        <dbReference type="ARBA" id="ARBA00022737"/>
    </source>
</evidence>
<comment type="function">
    <text evidence="1">Cilium-specific protein required for cilia structures.</text>
</comment>
<feature type="region of interest" description="Disordered" evidence="9">
    <location>
        <begin position="444"/>
        <end position="464"/>
    </location>
</feature>
<keyword evidence="11" id="KW-1185">Reference proteome</keyword>
<dbReference type="PANTHER" id="PTHR45973:SF9">
    <property type="entry name" value="LEUCINE-RICH REPEAT-CONTAINING PROTEIN 46"/>
    <property type="match status" value="1"/>
</dbReference>
<reference evidence="10 11" key="1">
    <citation type="journal article" date="2024" name="Insects">
        <title>An Improved Chromosome-Level Genome Assembly of the Firefly Pyrocoelia pectoralis.</title>
        <authorList>
            <person name="Fu X."/>
            <person name="Meyer-Rochow V.B."/>
            <person name="Ballantyne L."/>
            <person name="Zhu X."/>
        </authorList>
    </citation>
    <scope>NUCLEOTIDE SEQUENCE [LARGE SCALE GENOMIC DNA]</scope>
    <source>
        <strain evidence="10">XCY_ONT2</strain>
    </source>
</reference>
<dbReference type="AlphaFoldDB" id="A0AAN7ZFR0"/>
<organism evidence="10 11">
    <name type="scientific">Pyrocoelia pectoralis</name>
    <dbReference type="NCBI Taxonomy" id="417401"/>
    <lineage>
        <taxon>Eukaryota</taxon>
        <taxon>Metazoa</taxon>
        <taxon>Ecdysozoa</taxon>
        <taxon>Arthropoda</taxon>
        <taxon>Hexapoda</taxon>
        <taxon>Insecta</taxon>
        <taxon>Pterygota</taxon>
        <taxon>Neoptera</taxon>
        <taxon>Endopterygota</taxon>
        <taxon>Coleoptera</taxon>
        <taxon>Polyphaga</taxon>
        <taxon>Elateriformia</taxon>
        <taxon>Elateroidea</taxon>
        <taxon>Lampyridae</taxon>
        <taxon>Lampyrinae</taxon>
        <taxon>Pyrocoelia</taxon>
    </lineage>
</organism>
<evidence type="ECO:0000313" key="11">
    <source>
        <dbReference type="Proteomes" id="UP001329430"/>
    </source>
</evidence>
<comment type="similarity">
    <text evidence="3">Belongs to the DNAAF1 family.</text>
</comment>
<feature type="compositionally biased region" description="Acidic residues" evidence="9">
    <location>
        <begin position="376"/>
        <end position="385"/>
    </location>
</feature>
<proteinExistence type="inferred from homology"/>
<dbReference type="Proteomes" id="UP001329430">
    <property type="component" value="Chromosome 10"/>
</dbReference>
<evidence type="ECO:0000256" key="1">
    <source>
        <dbReference type="ARBA" id="ARBA00003843"/>
    </source>
</evidence>
<evidence type="ECO:0000313" key="10">
    <source>
        <dbReference type="EMBL" id="KAK5637943.1"/>
    </source>
</evidence>
<keyword evidence="7" id="KW-0966">Cell projection</keyword>
<feature type="region of interest" description="Disordered" evidence="9">
    <location>
        <begin position="368"/>
        <end position="403"/>
    </location>
</feature>
<dbReference type="Gene3D" id="3.80.10.10">
    <property type="entry name" value="Ribonuclease Inhibitor"/>
    <property type="match status" value="2"/>
</dbReference>
<evidence type="ECO:0000256" key="9">
    <source>
        <dbReference type="SAM" id="MobiDB-lite"/>
    </source>
</evidence>
<comment type="subcellular location">
    <subcellularLocation>
        <location evidence="2">Cell projection</location>
        <location evidence="2">Cilium</location>
    </subcellularLocation>
</comment>
<feature type="region of interest" description="Disordered" evidence="9">
    <location>
        <begin position="299"/>
        <end position="319"/>
    </location>
</feature>